<gene>
    <name evidence="1" type="ORF">MEUPH1_LOCUS3470</name>
</gene>
<proteinExistence type="predicted"/>
<reference evidence="1 2" key="1">
    <citation type="submission" date="2023-01" db="EMBL/GenBank/DDBJ databases">
        <authorList>
            <person name="Whitehead M."/>
        </authorList>
    </citation>
    <scope>NUCLEOTIDE SEQUENCE [LARGE SCALE GENOMIC DNA]</scope>
</reference>
<evidence type="ECO:0000313" key="2">
    <source>
        <dbReference type="Proteomes" id="UP001160148"/>
    </source>
</evidence>
<dbReference type="EMBL" id="CARXXK010000001">
    <property type="protein sequence ID" value="CAI6346573.1"/>
    <property type="molecule type" value="Genomic_DNA"/>
</dbReference>
<evidence type="ECO:0000313" key="1">
    <source>
        <dbReference type="EMBL" id="CAI6346573.1"/>
    </source>
</evidence>
<accession>A0AAV0VV01</accession>
<sequence>MAGVWLQRSFSGIYAYGLGSRFSPVDEGGFKASRRSGVVVACDSHDVIILYCSQQVESMETVLQRPSLVQNVLQQALAIGKRTVDLFFKPGLMIPKNLLASTRKIRLNTMLNGSRMRNLARMRRMRKRMKALQGRRPKTLH</sequence>
<dbReference type="Proteomes" id="UP001160148">
    <property type="component" value="Unassembled WGS sequence"/>
</dbReference>
<comment type="caution">
    <text evidence="1">The sequence shown here is derived from an EMBL/GenBank/DDBJ whole genome shotgun (WGS) entry which is preliminary data.</text>
</comment>
<name>A0AAV0VV01_9HEMI</name>
<protein>
    <submittedName>
        <fullName evidence="1">Uncharacterized protein</fullName>
    </submittedName>
</protein>
<organism evidence="1 2">
    <name type="scientific">Macrosiphum euphorbiae</name>
    <name type="common">potato aphid</name>
    <dbReference type="NCBI Taxonomy" id="13131"/>
    <lineage>
        <taxon>Eukaryota</taxon>
        <taxon>Metazoa</taxon>
        <taxon>Ecdysozoa</taxon>
        <taxon>Arthropoda</taxon>
        <taxon>Hexapoda</taxon>
        <taxon>Insecta</taxon>
        <taxon>Pterygota</taxon>
        <taxon>Neoptera</taxon>
        <taxon>Paraneoptera</taxon>
        <taxon>Hemiptera</taxon>
        <taxon>Sternorrhyncha</taxon>
        <taxon>Aphidomorpha</taxon>
        <taxon>Aphidoidea</taxon>
        <taxon>Aphididae</taxon>
        <taxon>Macrosiphini</taxon>
        <taxon>Macrosiphum</taxon>
    </lineage>
</organism>
<dbReference type="AlphaFoldDB" id="A0AAV0VV01"/>
<keyword evidence="2" id="KW-1185">Reference proteome</keyword>